<keyword evidence="2" id="KW-1185">Reference proteome</keyword>
<evidence type="ECO:0000313" key="1">
    <source>
        <dbReference type="EMBL" id="KAI4300344.1"/>
    </source>
</evidence>
<reference evidence="1 2" key="1">
    <citation type="journal article" date="2022" name="DNA Res.">
        <title>Chromosomal-level genome assembly of the orchid tree Bauhinia variegata (Leguminosae; Cercidoideae) supports the allotetraploid origin hypothesis of Bauhinia.</title>
        <authorList>
            <person name="Zhong Y."/>
            <person name="Chen Y."/>
            <person name="Zheng D."/>
            <person name="Pang J."/>
            <person name="Liu Y."/>
            <person name="Luo S."/>
            <person name="Meng S."/>
            <person name="Qian L."/>
            <person name="Wei D."/>
            <person name="Dai S."/>
            <person name="Zhou R."/>
        </authorList>
    </citation>
    <scope>NUCLEOTIDE SEQUENCE [LARGE SCALE GENOMIC DNA]</scope>
    <source>
        <strain evidence="1">BV-YZ2020</strain>
    </source>
</reference>
<protein>
    <submittedName>
        <fullName evidence="1">Uncharacterized protein</fullName>
    </submittedName>
</protein>
<name>A0ACB9KST6_BAUVA</name>
<comment type="caution">
    <text evidence="1">The sequence shown here is derived from an EMBL/GenBank/DDBJ whole genome shotgun (WGS) entry which is preliminary data.</text>
</comment>
<dbReference type="Proteomes" id="UP000828941">
    <property type="component" value="Chromosome 13"/>
</dbReference>
<sequence length="278" mass="31855">MKHQSKKLIVLIILVVFLLHDSTSAQEVEDEREFDYIKGSERGPAHWGDIKEEWAACKYGDMQSPIDLSSSRVKVIPKLRPLKIKYKSFNATITNRGHDIAVFWRGDAGSIRMNGTNYYLQQCHWHSPSEHSINGRKYDMELHMVHVSPNKNKILVVAALYKIGQPDPFLSTLEKEIVHMVDEEAERVMGEIDPSEIKMEGKMYYRYIGSLTTPPCTQGVVWILDKKIRTVSKVQVKLLRHAVHDSAEANARPTQPHNQRQIHLHLHGPIPTTTTPKH</sequence>
<proteinExistence type="predicted"/>
<accession>A0ACB9KST6</accession>
<evidence type="ECO:0000313" key="2">
    <source>
        <dbReference type="Proteomes" id="UP000828941"/>
    </source>
</evidence>
<dbReference type="EMBL" id="CM039438">
    <property type="protein sequence ID" value="KAI4300344.1"/>
    <property type="molecule type" value="Genomic_DNA"/>
</dbReference>
<organism evidence="1 2">
    <name type="scientific">Bauhinia variegata</name>
    <name type="common">Purple orchid tree</name>
    <name type="synonym">Phanera variegata</name>
    <dbReference type="NCBI Taxonomy" id="167791"/>
    <lineage>
        <taxon>Eukaryota</taxon>
        <taxon>Viridiplantae</taxon>
        <taxon>Streptophyta</taxon>
        <taxon>Embryophyta</taxon>
        <taxon>Tracheophyta</taxon>
        <taxon>Spermatophyta</taxon>
        <taxon>Magnoliopsida</taxon>
        <taxon>eudicotyledons</taxon>
        <taxon>Gunneridae</taxon>
        <taxon>Pentapetalae</taxon>
        <taxon>rosids</taxon>
        <taxon>fabids</taxon>
        <taxon>Fabales</taxon>
        <taxon>Fabaceae</taxon>
        <taxon>Cercidoideae</taxon>
        <taxon>Cercideae</taxon>
        <taxon>Bauhiniinae</taxon>
        <taxon>Bauhinia</taxon>
    </lineage>
</organism>
<gene>
    <name evidence="1" type="ORF">L6164_033733</name>
</gene>